<evidence type="ECO:0000313" key="1">
    <source>
        <dbReference type="EMBL" id="CAG03185.1"/>
    </source>
</evidence>
<accession>Q4S847</accession>
<sequence length="57" mass="6856">MKQLWECTCSRFHCHRPCLRETKDDEKSKVVSGRKKCWICQRLAAGGQTEKKRRCWE</sequence>
<dbReference type="AlphaFoldDB" id="Q4S847"/>
<reference evidence="1" key="1">
    <citation type="journal article" date="2004" name="Nature">
        <title>Genome duplication in the teleost fish Tetraodon nigroviridis reveals the early vertebrate proto-karyotype.</title>
        <authorList>
            <person name="Jaillon O."/>
            <person name="Aury J.-M."/>
            <person name="Brunet F."/>
            <person name="Petit J.-L."/>
            <person name="Stange-Thomann N."/>
            <person name="Mauceli E."/>
            <person name="Bouneau L."/>
            <person name="Fischer C."/>
            <person name="Ozouf-Costaz C."/>
            <person name="Bernot A."/>
            <person name="Nicaud S."/>
            <person name="Jaffe D."/>
            <person name="Fisher S."/>
            <person name="Lutfalla G."/>
            <person name="Dossat C."/>
            <person name="Segurens B."/>
            <person name="Dasilva C."/>
            <person name="Salanoubat M."/>
            <person name="Levy M."/>
            <person name="Boudet N."/>
            <person name="Castellano S."/>
            <person name="Anthouard V."/>
            <person name="Jubin C."/>
            <person name="Castelli V."/>
            <person name="Katinka M."/>
            <person name="Vacherie B."/>
            <person name="Biemont C."/>
            <person name="Skalli Z."/>
            <person name="Cattolico L."/>
            <person name="Poulain J."/>
            <person name="De Berardinis V."/>
            <person name="Cruaud C."/>
            <person name="Duprat S."/>
            <person name="Brottier P."/>
            <person name="Coutanceau J.-P."/>
            <person name="Gouzy J."/>
            <person name="Parra G."/>
            <person name="Lardier G."/>
            <person name="Chapple C."/>
            <person name="McKernan K.J."/>
            <person name="McEwan P."/>
            <person name="Bosak S."/>
            <person name="Kellis M."/>
            <person name="Volff J.-N."/>
            <person name="Guigo R."/>
            <person name="Zody M.C."/>
            <person name="Mesirov J."/>
            <person name="Lindblad-Toh K."/>
            <person name="Birren B."/>
            <person name="Nusbaum C."/>
            <person name="Kahn D."/>
            <person name="Robinson-Rechavi M."/>
            <person name="Laudet V."/>
            <person name="Schachter V."/>
            <person name="Quetier F."/>
            <person name="Saurin W."/>
            <person name="Scarpelli C."/>
            <person name="Wincker P."/>
            <person name="Lander E.S."/>
            <person name="Weissenbach J."/>
            <person name="Roest Crollius H."/>
        </authorList>
    </citation>
    <scope>NUCLEOTIDE SEQUENCE [LARGE SCALE GENOMIC DNA]</scope>
</reference>
<dbReference type="KEGG" id="tng:GSTEN00022513G001"/>
<dbReference type="EMBL" id="CAAE01014710">
    <property type="protein sequence ID" value="CAG03185.1"/>
    <property type="molecule type" value="Genomic_DNA"/>
</dbReference>
<protein>
    <submittedName>
        <fullName evidence="1">(spotted green pufferfish) hypothetical protein</fullName>
    </submittedName>
</protein>
<comment type="caution">
    <text evidence="1">The sequence shown here is derived from an EMBL/GenBank/DDBJ whole genome shotgun (WGS) entry which is preliminary data.</text>
</comment>
<name>Q4S847_TETNG</name>
<gene>
    <name evidence="1" type="ORF">GSTENG00022513001</name>
</gene>
<organism evidence="1">
    <name type="scientific">Tetraodon nigroviridis</name>
    <name type="common">Spotted green pufferfish</name>
    <name type="synonym">Chelonodon nigroviridis</name>
    <dbReference type="NCBI Taxonomy" id="99883"/>
    <lineage>
        <taxon>Eukaryota</taxon>
        <taxon>Metazoa</taxon>
        <taxon>Chordata</taxon>
        <taxon>Craniata</taxon>
        <taxon>Vertebrata</taxon>
        <taxon>Euteleostomi</taxon>
        <taxon>Actinopterygii</taxon>
        <taxon>Neopterygii</taxon>
        <taxon>Teleostei</taxon>
        <taxon>Neoteleostei</taxon>
        <taxon>Acanthomorphata</taxon>
        <taxon>Eupercaria</taxon>
        <taxon>Tetraodontiformes</taxon>
        <taxon>Tetradontoidea</taxon>
        <taxon>Tetraodontidae</taxon>
        <taxon>Tetraodon</taxon>
    </lineage>
</organism>
<reference evidence="1" key="2">
    <citation type="submission" date="2004-02" db="EMBL/GenBank/DDBJ databases">
        <authorList>
            <consortium name="Genoscope"/>
            <consortium name="Whitehead Institute Centre for Genome Research"/>
        </authorList>
    </citation>
    <scope>NUCLEOTIDE SEQUENCE</scope>
</reference>
<proteinExistence type="predicted"/>